<feature type="transmembrane region" description="Helical" evidence="7">
    <location>
        <begin position="301"/>
        <end position="321"/>
    </location>
</feature>
<evidence type="ECO:0000313" key="9">
    <source>
        <dbReference type="EMBL" id="MCI2285033.1"/>
    </source>
</evidence>
<dbReference type="RefSeq" id="WP_242287667.1">
    <property type="nucleotide sequence ID" value="NZ_JAKKSL010000004.1"/>
</dbReference>
<organism evidence="9 10">
    <name type="scientific">Colwellia maritima</name>
    <dbReference type="NCBI Taxonomy" id="2912588"/>
    <lineage>
        <taxon>Bacteria</taxon>
        <taxon>Pseudomonadati</taxon>
        <taxon>Pseudomonadota</taxon>
        <taxon>Gammaproteobacteria</taxon>
        <taxon>Alteromonadales</taxon>
        <taxon>Colwelliaceae</taxon>
        <taxon>Colwellia</taxon>
    </lineage>
</organism>
<gene>
    <name evidence="9" type="ORF">L3081_18605</name>
</gene>
<evidence type="ECO:0000256" key="1">
    <source>
        <dbReference type="ARBA" id="ARBA00022679"/>
    </source>
</evidence>
<dbReference type="InterPro" id="IPR008271">
    <property type="entry name" value="Ser/Thr_kinase_AS"/>
</dbReference>
<keyword evidence="9" id="KW-0723">Serine/threonine-protein kinase</keyword>
<keyword evidence="3 9" id="KW-0418">Kinase</keyword>
<evidence type="ECO:0000313" key="10">
    <source>
        <dbReference type="Proteomes" id="UP001139646"/>
    </source>
</evidence>
<proteinExistence type="predicted"/>
<keyword evidence="7" id="KW-0812">Transmembrane</keyword>
<keyword evidence="7" id="KW-0472">Membrane</keyword>
<evidence type="ECO:0000256" key="5">
    <source>
        <dbReference type="PROSITE-ProRule" id="PRU10141"/>
    </source>
</evidence>
<dbReference type="PROSITE" id="PS00108">
    <property type="entry name" value="PROTEIN_KINASE_ST"/>
    <property type="match status" value="1"/>
</dbReference>
<accession>A0ABS9X475</accession>
<dbReference type="PANTHER" id="PTHR43289">
    <property type="entry name" value="MITOGEN-ACTIVATED PROTEIN KINASE KINASE KINASE 20-RELATED"/>
    <property type="match status" value="1"/>
</dbReference>
<dbReference type="InterPro" id="IPR011009">
    <property type="entry name" value="Kinase-like_dom_sf"/>
</dbReference>
<evidence type="ECO:0000256" key="7">
    <source>
        <dbReference type="SAM" id="Phobius"/>
    </source>
</evidence>
<evidence type="ECO:0000256" key="4">
    <source>
        <dbReference type="ARBA" id="ARBA00022840"/>
    </source>
</evidence>
<feature type="domain" description="Protein kinase" evidence="8">
    <location>
        <begin position="6"/>
        <end position="267"/>
    </location>
</feature>
<feature type="region of interest" description="Disordered" evidence="6">
    <location>
        <begin position="345"/>
        <end position="371"/>
    </location>
</feature>
<feature type="binding site" evidence="5">
    <location>
        <position position="35"/>
    </location>
    <ligand>
        <name>ATP</name>
        <dbReference type="ChEBI" id="CHEBI:30616"/>
    </ligand>
</feature>
<dbReference type="PANTHER" id="PTHR43289:SF6">
    <property type="entry name" value="SERINE_THREONINE-PROTEIN KINASE NEKL-3"/>
    <property type="match status" value="1"/>
</dbReference>
<dbReference type="Pfam" id="PF00069">
    <property type="entry name" value="Pkinase"/>
    <property type="match status" value="1"/>
</dbReference>
<name>A0ABS9X475_9GAMM</name>
<evidence type="ECO:0000259" key="8">
    <source>
        <dbReference type="PROSITE" id="PS50011"/>
    </source>
</evidence>
<keyword evidence="4 5" id="KW-0067">ATP-binding</keyword>
<dbReference type="PROSITE" id="PS50011">
    <property type="entry name" value="PROTEIN_KINASE_DOM"/>
    <property type="match status" value="1"/>
</dbReference>
<dbReference type="PROSITE" id="PS00107">
    <property type="entry name" value="PROTEIN_KINASE_ATP"/>
    <property type="match status" value="1"/>
</dbReference>
<keyword evidence="10" id="KW-1185">Reference proteome</keyword>
<evidence type="ECO:0000256" key="3">
    <source>
        <dbReference type="ARBA" id="ARBA00022777"/>
    </source>
</evidence>
<protein>
    <submittedName>
        <fullName evidence="9">Serine/threonine protein kinase</fullName>
    </submittedName>
</protein>
<dbReference type="Proteomes" id="UP001139646">
    <property type="component" value="Unassembled WGS sequence"/>
</dbReference>
<keyword evidence="7" id="KW-1133">Transmembrane helix</keyword>
<dbReference type="Gene3D" id="1.10.510.10">
    <property type="entry name" value="Transferase(Phosphotransferase) domain 1"/>
    <property type="match status" value="1"/>
</dbReference>
<sequence length="371" mass="41052">MEIEGYEKIDDLGKGGMAFVYKSRHLSLDRIVALKVMDNKFNCDDSFTKRFQREARISAQLMHKHIVQIYDVGIFQGNNYLSMEYVPNGDLSDLLVQDPPLEENTIVECIKQMASALDFAASKRVVHRDIKPANILVRGKNDFVLADFGIAKSDDVASNLTEVGSIIGTPSYMSPEQSKGQTLDHRSDLYSLGVVFYQLLCNKVPYDGDSALSVGIKHLNSPVPPVIEKYLKYQPVIDKLLAKLPEDRYQSGAELANALDVINDATLLVEQTLIRAPSIDTTATSVETEVLASSYRTKKGIIIALVSLLVVTVVLSFIFLFPDDTQNTTQQITQDTMPVTNVETSTPLVNASTPPTSSPPTSIQRQHLLKQ</sequence>
<dbReference type="CDD" id="cd14014">
    <property type="entry name" value="STKc_PknB_like"/>
    <property type="match status" value="1"/>
</dbReference>
<keyword evidence="2 5" id="KW-0547">Nucleotide-binding</keyword>
<dbReference type="SMART" id="SM00220">
    <property type="entry name" value="S_TKc"/>
    <property type="match status" value="1"/>
</dbReference>
<evidence type="ECO:0000256" key="6">
    <source>
        <dbReference type="SAM" id="MobiDB-lite"/>
    </source>
</evidence>
<comment type="caution">
    <text evidence="9">The sequence shown here is derived from an EMBL/GenBank/DDBJ whole genome shotgun (WGS) entry which is preliminary data.</text>
</comment>
<keyword evidence="1" id="KW-0808">Transferase</keyword>
<dbReference type="SUPFAM" id="SSF56112">
    <property type="entry name" value="Protein kinase-like (PK-like)"/>
    <property type="match status" value="1"/>
</dbReference>
<reference evidence="9" key="1">
    <citation type="submission" date="2022-01" db="EMBL/GenBank/DDBJ databases">
        <title>Colwellia maritima, isolated from seawater.</title>
        <authorList>
            <person name="Kristyanto S."/>
            <person name="Jung J."/>
            <person name="Jeon C.O."/>
        </authorList>
    </citation>
    <scope>NUCLEOTIDE SEQUENCE</scope>
    <source>
        <strain evidence="9">MSW7</strain>
    </source>
</reference>
<dbReference type="GO" id="GO:0004674">
    <property type="term" value="F:protein serine/threonine kinase activity"/>
    <property type="evidence" value="ECO:0007669"/>
    <property type="project" value="UniProtKB-KW"/>
</dbReference>
<dbReference type="EMBL" id="JAKKSL010000004">
    <property type="protein sequence ID" value="MCI2285033.1"/>
    <property type="molecule type" value="Genomic_DNA"/>
</dbReference>
<dbReference type="Gene3D" id="3.30.200.20">
    <property type="entry name" value="Phosphorylase Kinase, domain 1"/>
    <property type="match status" value="1"/>
</dbReference>
<dbReference type="InterPro" id="IPR017441">
    <property type="entry name" value="Protein_kinase_ATP_BS"/>
</dbReference>
<evidence type="ECO:0000256" key="2">
    <source>
        <dbReference type="ARBA" id="ARBA00022741"/>
    </source>
</evidence>
<feature type="compositionally biased region" description="Low complexity" evidence="6">
    <location>
        <begin position="352"/>
        <end position="362"/>
    </location>
</feature>
<dbReference type="InterPro" id="IPR000719">
    <property type="entry name" value="Prot_kinase_dom"/>
</dbReference>